<evidence type="ECO:0000313" key="5">
    <source>
        <dbReference type="Proteomes" id="UP000038040"/>
    </source>
</evidence>
<evidence type="ECO:0000313" key="7">
    <source>
        <dbReference type="WBParaSite" id="DME_0001078501-mRNA-1"/>
    </source>
</evidence>
<name>A0A0N4URV3_DRAME</name>
<evidence type="ECO:0000313" key="4">
    <source>
        <dbReference type="EMBL" id="VDN54214.1"/>
    </source>
</evidence>
<feature type="chain" id="PRO_5033721130" evidence="2">
    <location>
        <begin position="18"/>
        <end position="161"/>
    </location>
</feature>
<accession>A0A0N4URV3</accession>
<protein>
    <submittedName>
        <fullName evidence="7">ShKT domain-containing protein</fullName>
    </submittedName>
</protein>
<reference evidence="4 6" key="2">
    <citation type="submission" date="2018-11" db="EMBL/GenBank/DDBJ databases">
        <authorList>
            <consortium name="Pathogen Informatics"/>
        </authorList>
    </citation>
    <scope>NUCLEOTIDE SEQUENCE [LARGE SCALE GENOMIC DNA]</scope>
</reference>
<organism evidence="5 7">
    <name type="scientific">Dracunculus medinensis</name>
    <name type="common">Guinea worm</name>
    <dbReference type="NCBI Taxonomy" id="318479"/>
    <lineage>
        <taxon>Eukaryota</taxon>
        <taxon>Metazoa</taxon>
        <taxon>Ecdysozoa</taxon>
        <taxon>Nematoda</taxon>
        <taxon>Chromadorea</taxon>
        <taxon>Rhabditida</taxon>
        <taxon>Spirurina</taxon>
        <taxon>Dracunculoidea</taxon>
        <taxon>Dracunculidae</taxon>
        <taxon>Dracunculus</taxon>
    </lineage>
</organism>
<feature type="signal peptide" evidence="2">
    <location>
        <begin position="1"/>
        <end position="17"/>
    </location>
</feature>
<dbReference type="Gene3D" id="1.10.10.1940">
    <property type="match status" value="1"/>
</dbReference>
<keyword evidence="6" id="KW-1185">Reference proteome</keyword>
<dbReference type="PROSITE" id="PS51670">
    <property type="entry name" value="SHKT"/>
    <property type="match status" value="1"/>
</dbReference>
<dbReference type="Pfam" id="PF01549">
    <property type="entry name" value="ShK"/>
    <property type="match status" value="2"/>
</dbReference>
<dbReference type="Proteomes" id="UP000038040">
    <property type="component" value="Unplaced"/>
</dbReference>
<evidence type="ECO:0000256" key="1">
    <source>
        <dbReference type="PROSITE-ProRule" id="PRU01005"/>
    </source>
</evidence>
<dbReference type="WBParaSite" id="DME_0001078501-mRNA-1">
    <property type="protein sequence ID" value="DME_0001078501-mRNA-1"/>
    <property type="gene ID" value="DME_0001078501"/>
</dbReference>
<sequence>MLISLLILAKLYTFADGTAVDLNVCFMFIPGPAGDPVRRPTVENCQDRGPTACFEIFKPDDNNLGQVLADNRMPNMDYKVRDTCQQHAYRMLARQMCPQTCATCCLTKEYNCENATTLFPPAATCRDERQNCAAIRAAHSCGGVFRTTMMQQCARTCGYCT</sequence>
<comment type="caution">
    <text evidence="1">Lacks conserved residue(s) required for the propagation of feature annotation.</text>
</comment>
<keyword evidence="2" id="KW-0732">Signal</keyword>
<evidence type="ECO:0000256" key="2">
    <source>
        <dbReference type="SAM" id="SignalP"/>
    </source>
</evidence>
<dbReference type="EMBL" id="UYYG01000376">
    <property type="protein sequence ID" value="VDN54214.1"/>
    <property type="molecule type" value="Genomic_DNA"/>
</dbReference>
<proteinExistence type="predicted"/>
<evidence type="ECO:0000259" key="3">
    <source>
        <dbReference type="PROSITE" id="PS51670"/>
    </source>
</evidence>
<dbReference type="InterPro" id="IPR003582">
    <property type="entry name" value="ShKT_dom"/>
</dbReference>
<feature type="domain" description="ShKT" evidence="3">
    <location>
        <begin position="125"/>
        <end position="160"/>
    </location>
</feature>
<dbReference type="SMART" id="SM00254">
    <property type="entry name" value="ShKT"/>
    <property type="match status" value="2"/>
</dbReference>
<evidence type="ECO:0000313" key="6">
    <source>
        <dbReference type="Proteomes" id="UP000274756"/>
    </source>
</evidence>
<dbReference type="AlphaFoldDB" id="A0A0N4URV3"/>
<dbReference type="Proteomes" id="UP000274756">
    <property type="component" value="Unassembled WGS sequence"/>
</dbReference>
<gene>
    <name evidence="4" type="ORF">DME_LOCUS4187</name>
</gene>
<reference evidence="7" key="1">
    <citation type="submission" date="2017-02" db="UniProtKB">
        <authorList>
            <consortium name="WormBaseParasite"/>
        </authorList>
    </citation>
    <scope>IDENTIFICATION</scope>
</reference>